<keyword evidence="3" id="KW-0067">ATP-binding</keyword>
<dbReference type="Pfam" id="PF00582">
    <property type="entry name" value="Usp"/>
    <property type="match status" value="2"/>
</dbReference>
<dbReference type="SUPFAM" id="SSF52402">
    <property type="entry name" value="Adenine nucleotide alpha hydrolases-like"/>
    <property type="match status" value="2"/>
</dbReference>
<dbReference type="RefSeq" id="WP_072810480.1">
    <property type="nucleotide sequence ID" value="NZ_JAHWLX010000049.1"/>
</dbReference>
<dbReference type="Gene3D" id="3.40.50.620">
    <property type="entry name" value="HUPs"/>
    <property type="match status" value="2"/>
</dbReference>
<feature type="domain" description="UspA" evidence="4">
    <location>
        <begin position="147"/>
        <end position="285"/>
    </location>
</feature>
<evidence type="ECO:0000256" key="3">
    <source>
        <dbReference type="ARBA" id="ARBA00022840"/>
    </source>
</evidence>
<protein>
    <submittedName>
        <fullName evidence="5">Universal stress protein</fullName>
    </submittedName>
</protein>
<reference evidence="5 6" key="1">
    <citation type="submission" date="2019-10" db="EMBL/GenBank/DDBJ databases">
        <title>Draft Genome Assembly of Rhodococcus zopfii DSM44189.</title>
        <authorList>
            <person name="Sutton J.M."/>
            <person name="Akob D.M."/>
            <person name="Bushman T.J."/>
        </authorList>
    </citation>
    <scope>NUCLEOTIDE SEQUENCE [LARGE SCALE GENOMIC DNA]</scope>
    <source>
        <strain evidence="5 6">DSM 44189</strain>
    </source>
</reference>
<accession>A0ABU3WRI7</accession>
<evidence type="ECO:0000256" key="1">
    <source>
        <dbReference type="ARBA" id="ARBA00008791"/>
    </source>
</evidence>
<organism evidence="5 6">
    <name type="scientific">Rhodococcus zopfii</name>
    <dbReference type="NCBI Taxonomy" id="43772"/>
    <lineage>
        <taxon>Bacteria</taxon>
        <taxon>Bacillati</taxon>
        <taxon>Actinomycetota</taxon>
        <taxon>Actinomycetes</taxon>
        <taxon>Mycobacteriales</taxon>
        <taxon>Nocardiaceae</taxon>
        <taxon>Rhodococcus</taxon>
    </lineage>
</organism>
<keyword evidence="6" id="KW-1185">Reference proteome</keyword>
<evidence type="ECO:0000259" key="4">
    <source>
        <dbReference type="Pfam" id="PF00582"/>
    </source>
</evidence>
<comment type="similarity">
    <text evidence="1">Belongs to the universal stress protein A family.</text>
</comment>
<feature type="domain" description="UspA" evidence="4">
    <location>
        <begin position="2"/>
        <end position="138"/>
    </location>
</feature>
<name>A0ABU3WRI7_9NOCA</name>
<gene>
    <name evidence="5" type="ORF">F8M49_16990</name>
</gene>
<comment type="caution">
    <text evidence="5">The sequence shown here is derived from an EMBL/GenBank/DDBJ whole genome shotgun (WGS) entry which is preliminary data.</text>
</comment>
<proteinExistence type="inferred from homology"/>
<sequence>MIVGVDGSPDSTSAVRWAATTAAARDLPLRIVHVIDFSPTGYAGAPYIESAKVFEWAEEDGRVMLSDAVAVARAVAPDLTIETSLVPAGGSHWFVEQSGRARMIVLGASGSGRIGQALLGSTPVVVASHGRCPVVVVRGDAPDATAPVVVGVDGSAVSERAVAAAFEEAALREVPLVAVHVWSDVKVGTFSGIDRAEFLDPRAFEESEQVLLAERLSGYCERYPDVVVHREVYLDGPRAHLQAWSEKAQLVVVGSRGRGGFTGLLLGSTSNGLIRDAQCPVMVVRPESA</sequence>
<dbReference type="PANTHER" id="PTHR46268:SF27">
    <property type="entry name" value="UNIVERSAL STRESS PROTEIN RV2623"/>
    <property type="match status" value="1"/>
</dbReference>
<keyword evidence="2" id="KW-0547">Nucleotide-binding</keyword>
<dbReference type="EMBL" id="WBMO01000001">
    <property type="protein sequence ID" value="MDV2476593.1"/>
    <property type="molecule type" value="Genomic_DNA"/>
</dbReference>
<dbReference type="InterPro" id="IPR014729">
    <property type="entry name" value="Rossmann-like_a/b/a_fold"/>
</dbReference>
<dbReference type="InterPro" id="IPR006016">
    <property type="entry name" value="UspA"/>
</dbReference>
<evidence type="ECO:0000313" key="5">
    <source>
        <dbReference type="EMBL" id="MDV2476593.1"/>
    </source>
</evidence>
<dbReference type="PANTHER" id="PTHR46268">
    <property type="entry name" value="STRESS RESPONSE PROTEIN NHAX"/>
    <property type="match status" value="1"/>
</dbReference>
<dbReference type="Proteomes" id="UP001275440">
    <property type="component" value="Unassembled WGS sequence"/>
</dbReference>
<dbReference type="PRINTS" id="PR01438">
    <property type="entry name" value="UNVRSLSTRESS"/>
</dbReference>
<dbReference type="InterPro" id="IPR006015">
    <property type="entry name" value="Universal_stress_UspA"/>
</dbReference>
<evidence type="ECO:0000313" key="6">
    <source>
        <dbReference type="Proteomes" id="UP001275440"/>
    </source>
</evidence>
<evidence type="ECO:0000256" key="2">
    <source>
        <dbReference type="ARBA" id="ARBA00022741"/>
    </source>
</evidence>